<name>A0A642UR14_DIURU</name>
<keyword evidence="3" id="KW-1185">Reference proteome</keyword>
<dbReference type="InterPro" id="IPR028012">
    <property type="entry name" value="Rua1_C"/>
</dbReference>
<organism evidence="2 3">
    <name type="scientific">Diutina rugosa</name>
    <name type="common">Yeast</name>
    <name type="synonym">Candida rugosa</name>
    <dbReference type="NCBI Taxonomy" id="5481"/>
    <lineage>
        <taxon>Eukaryota</taxon>
        <taxon>Fungi</taxon>
        <taxon>Dikarya</taxon>
        <taxon>Ascomycota</taxon>
        <taxon>Saccharomycotina</taxon>
        <taxon>Pichiomycetes</taxon>
        <taxon>Debaryomycetaceae</taxon>
        <taxon>Diutina</taxon>
    </lineage>
</organism>
<accession>A0A642UR14</accession>
<proteinExistence type="predicted"/>
<dbReference type="Pfam" id="PF14616">
    <property type="entry name" value="Rua1_C"/>
    <property type="match status" value="1"/>
</dbReference>
<dbReference type="VEuPathDB" id="FungiDB:DIURU_002253"/>
<sequence length="431" mass="49431">MTTDSSWMSQLDSDCFDDFDFLDTSLTALTSVEPDHSQTDLDTKVTEFFSSADLDDLNFLLPESDSLTHIDLHSGPSHTPERRFECLPSPKHKEPVPDRDLYRINHPELSHNGANRTHLQHTHINWGSLGFSTERGPSRRRIIERSDAKPSTMGTLAVLRGHIYRKNINDLVDAVDNLIIITNPKFSQESTYAPNHYLIERDLTEFHVFNGSRLQLIRDATITIDTSHDVIELSNVEVQFVVDCSKNVVYGHCRVYVEENRVLANCSVSIRWTNPQTSMRENWCLSRIAVVMGSGNLRVESKHAICPYCPEVRTFNLKCSGYLNHLVEHHGVLSNGELIPDPVEINGRTVCTHCSTELSFENHRTTHRFIAYCRHWNKSKGTHKSKRIHWRKKPVARATKDVDVVDSIWQEFEDGQWRFVDGSLVHYTVEI</sequence>
<dbReference type="Proteomes" id="UP000449547">
    <property type="component" value="Unassembled WGS sequence"/>
</dbReference>
<dbReference type="EMBL" id="SWFT01000066">
    <property type="protein sequence ID" value="KAA8903741.1"/>
    <property type="molecule type" value="Genomic_DNA"/>
</dbReference>
<protein>
    <recommendedName>
        <fullName evidence="1">Transcription regulator Rua1 C-terminal domain-containing protein</fullName>
    </recommendedName>
</protein>
<gene>
    <name evidence="2" type="ORF">DIURU_002253</name>
</gene>
<evidence type="ECO:0000313" key="3">
    <source>
        <dbReference type="Proteomes" id="UP000449547"/>
    </source>
</evidence>
<dbReference type="GeneID" id="54780904"/>
<dbReference type="RefSeq" id="XP_034012947.1">
    <property type="nucleotide sequence ID" value="XM_034154884.1"/>
</dbReference>
<dbReference type="AlphaFoldDB" id="A0A642UR14"/>
<reference evidence="2 3" key="1">
    <citation type="submission" date="2019-07" db="EMBL/GenBank/DDBJ databases">
        <title>Genome assembly of two rare yeast pathogens: Diutina rugosa and Trichomonascus ciferrii.</title>
        <authorList>
            <person name="Mixao V."/>
            <person name="Saus E."/>
            <person name="Hansen A."/>
            <person name="Lass-Flor C."/>
            <person name="Gabaldon T."/>
        </authorList>
    </citation>
    <scope>NUCLEOTIDE SEQUENCE [LARGE SCALE GENOMIC DNA]</scope>
    <source>
        <strain evidence="2 3">CBS 613</strain>
    </source>
</reference>
<dbReference type="OrthoDB" id="3986137at2759"/>
<comment type="caution">
    <text evidence="2">The sequence shown here is derived from an EMBL/GenBank/DDBJ whole genome shotgun (WGS) entry which is preliminary data.</text>
</comment>
<feature type="domain" description="Transcription regulator Rua1 C-terminal" evidence="1">
    <location>
        <begin position="298"/>
        <end position="378"/>
    </location>
</feature>
<evidence type="ECO:0000313" key="2">
    <source>
        <dbReference type="EMBL" id="KAA8903741.1"/>
    </source>
</evidence>
<evidence type="ECO:0000259" key="1">
    <source>
        <dbReference type="Pfam" id="PF14616"/>
    </source>
</evidence>